<dbReference type="AlphaFoldDB" id="A0A0E4HDI0"/>
<dbReference type="EMBL" id="LN831776">
    <property type="protein sequence ID" value="CQR58215.1"/>
    <property type="molecule type" value="Genomic_DNA"/>
</dbReference>
<dbReference type="SUPFAM" id="SSF53474">
    <property type="entry name" value="alpha/beta-Hydrolases"/>
    <property type="match status" value="1"/>
</dbReference>
<evidence type="ECO:0000256" key="1">
    <source>
        <dbReference type="ARBA" id="ARBA00007169"/>
    </source>
</evidence>
<dbReference type="InterPro" id="IPR029058">
    <property type="entry name" value="AB_hydrolase_fold"/>
</dbReference>
<sequence>MKFLFCLPYAGGSGSIYYKWSTLLSDTIQLCPIELKGRGKRIHEVFYEDIDEAVNDIYVQLKDKIDQHEYAIFGHSMGSRLAYKLYYKIDKMNNRKPKHIFFSGCGAPNIPRRKSMLHSLPDPLFIQRIMEMGGTPEEFVTNKDLQKLCLPILRNDFRILEKDRYTEHEQKLGCDISILSGNKDTLSAEAIVSWKNYTDRQCKLYMFEGNHFYINHHADDITAIINQTLNE</sequence>
<dbReference type="Gene3D" id="3.40.50.1820">
    <property type="entry name" value="alpha/beta hydrolase"/>
    <property type="match status" value="1"/>
</dbReference>
<dbReference type="InterPro" id="IPR001031">
    <property type="entry name" value="Thioesterase"/>
</dbReference>
<name>A0A0E4HDI0_9BACL</name>
<dbReference type="RefSeq" id="WP_020431447.1">
    <property type="nucleotide sequence ID" value="NZ_AGBD01001284.1"/>
</dbReference>
<dbReference type="Pfam" id="PF00975">
    <property type="entry name" value="Thioesterase"/>
    <property type="match status" value="1"/>
</dbReference>
<dbReference type="Proteomes" id="UP000033163">
    <property type="component" value="Chromosome I"/>
</dbReference>
<evidence type="ECO:0000259" key="2">
    <source>
        <dbReference type="Pfam" id="PF00975"/>
    </source>
</evidence>
<comment type="similarity">
    <text evidence="1">Belongs to the thioesterase family.</text>
</comment>
<dbReference type="PATRIC" id="fig|1073571.4.peg.6259"/>
<proteinExistence type="inferred from homology"/>
<organism evidence="3 4">
    <name type="scientific">Paenibacillus riograndensis SBR5</name>
    <dbReference type="NCBI Taxonomy" id="1073571"/>
    <lineage>
        <taxon>Bacteria</taxon>
        <taxon>Bacillati</taxon>
        <taxon>Bacillota</taxon>
        <taxon>Bacilli</taxon>
        <taxon>Bacillales</taxon>
        <taxon>Paenibacillaceae</taxon>
        <taxon>Paenibacillus</taxon>
        <taxon>Paenibacillus sonchi group</taxon>
    </lineage>
</organism>
<feature type="domain" description="Thioesterase" evidence="2">
    <location>
        <begin position="4"/>
        <end position="227"/>
    </location>
</feature>
<dbReference type="InterPro" id="IPR012223">
    <property type="entry name" value="TEII"/>
</dbReference>
<gene>
    <name evidence="3" type="ORF">PRIO_5828</name>
</gene>
<dbReference type="PANTHER" id="PTHR11487:SF0">
    <property type="entry name" value="S-ACYL FATTY ACID SYNTHASE THIOESTERASE, MEDIUM CHAIN"/>
    <property type="match status" value="1"/>
</dbReference>
<evidence type="ECO:0000313" key="4">
    <source>
        <dbReference type="Proteomes" id="UP000033163"/>
    </source>
</evidence>
<dbReference type="PANTHER" id="PTHR11487">
    <property type="entry name" value="THIOESTERASE"/>
    <property type="match status" value="1"/>
</dbReference>
<dbReference type="GO" id="GO:0008610">
    <property type="term" value="P:lipid biosynthetic process"/>
    <property type="evidence" value="ECO:0007669"/>
    <property type="project" value="TreeGrafter"/>
</dbReference>
<protein>
    <submittedName>
        <fullName evidence="3">Thioesterase II-like protein</fullName>
    </submittedName>
</protein>
<dbReference type="HOGENOM" id="CLU_070456_2_0_9"/>
<accession>A0A0E4HDI0</accession>
<evidence type="ECO:0000313" key="3">
    <source>
        <dbReference type="EMBL" id="CQR58215.1"/>
    </source>
</evidence>
<reference evidence="4" key="1">
    <citation type="submission" date="2015-03" db="EMBL/GenBank/DDBJ databases">
        <authorList>
            <person name="Wibberg D."/>
        </authorList>
    </citation>
    <scope>NUCLEOTIDE SEQUENCE [LARGE SCALE GENOMIC DNA]</scope>
</reference>
<dbReference type="KEGG" id="pri:PRIO_5828"/>